<dbReference type="SUPFAM" id="SSF53448">
    <property type="entry name" value="Nucleotide-diphospho-sugar transferases"/>
    <property type="match status" value="1"/>
</dbReference>
<dbReference type="PANTHER" id="PTHR43630">
    <property type="entry name" value="POLY-BETA-1,6-N-ACETYL-D-GLUCOSAMINE SYNTHASE"/>
    <property type="match status" value="1"/>
</dbReference>
<keyword evidence="4" id="KW-1133">Transmembrane helix</keyword>
<feature type="transmembrane region" description="Helical" evidence="4">
    <location>
        <begin position="331"/>
        <end position="349"/>
    </location>
</feature>
<feature type="transmembrane region" description="Helical" evidence="4">
    <location>
        <begin position="304"/>
        <end position="325"/>
    </location>
</feature>
<reference evidence="6" key="1">
    <citation type="submission" date="2017-05" db="EMBL/GenBank/DDBJ databases">
        <title>Complete and WGS of Bordetella genogroups.</title>
        <authorList>
            <person name="Spilker T."/>
            <person name="Lipuma J."/>
        </authorList>
    </citation>
    <scope>NUCLEOTIDE SEQUENCE [LARGE SCALE GENOMIC DNA]</scope>
    <source>
        <strain evidence="6">AU16122</strain>
    </source>
</reference>
<dbReference type="Gene3D" id="3.90.550.10">
    <property type="entry name" value="Spore Coat Polysaccharide Biosynthesis Protein SpsA, Chain A"/>
    <property type="match status" value="1"/>
</dbReference>
<keyword evidence="4" id="KW-0812">Transmembrane</keyword>
<feature type="transmembrane region" description="Helical" evidence="4">
    <location>
        <begin position="361"/>
        <end position="380"/>
    </location>
</feature>
<sequence length="416" mass="46081">MSYLLHLILAIIAFPVTVATGYLGVLTLLSARLPRPQPSRRDLCFDILVPAHNEAAVIERTLRSLANVDWPRKNFRILVIADNCTDDTADLARAAGATVLERHDEVHRGKGYALEYGIARSAADGRAHAVAVIDADTEVTPNLLSAYAARIEAGAAVMQVHYGVLNPEDSWRTRLVTMAYGAFHAVRGRGRERLRASFGLRGNGMCMTHELLREVPFNIHSMTEDLEYGIVLGLHGHRVVYIDEASADAELIASERGSRTQRQRWEGGRLGVVRAYTGRLLGQGLRQPSWLCIELAMDLLTLPLGYIVLQTAALLALGGLASLSMPGVGLWVWPLLAAVLLMVLALHVLRGWQLSPLGPRALLDLARAPFFVLWKLYIVIRNRGNEHWIRTDRGKARDKVRDNGRDEGRDEGRHTQ</sequence>
<keyword evidence="4" id="KW-0472">Membrane</keyword>
<evidence type="ECO:0000313" key="6">
    <source>
        <dbReference type="Proteomes" id="UP000216020"/>
    </source>
</evidence>
<dbReference type="Pfam" id="PF13641">
    <property type="entry name" value="Glyco_tranf_2_3"/>
    <property type="match status" value="1"/>
</dbReference>
<accession>A0A261RZ58</accession>
<dbReference type="OrthoDB" id="9797391at2"/>
<dbReference type="InterPro" id="IPR029044">
    <property type="entry name" value="Nucleotide-diphossugar_trans"/>
</dbReference>
<keyword evidence="6" id="KW-1185">Reference proteome</keyword>
<comment type="similarity">
    <text evidence="1">Belongs to the glycosyltransferase 2 family.</text>
</comment>
<dbReference type="PANTHER" id="PTHR43630:SF1">
    <property type="entry name" value="POLY-BETA-1,6-N-ACETYL-D-GLUCOSAMINE SYNTHASE"/>
    <property type="match status" value="1"/>
</dbReference>
<keyword evidence="3 5" id="KW-0808">Transferase</keyword>
<protein>
    <submittedName>
        <fullName evidence="5">Glycosyl transferase family 2</fullName>
    </submittedName>
</protein>
<evidence type="ECO:0000256" key="3">
    <source>
        <dbReference type="ARBA" id="ARBA00022679"/>
    </source>
</evidence>
<proteinExistence type="inferred from homology"/>
<name>A0A261RZ58_9BORD</name>
<evidence type="ECO:0000256" key="2">
    <source>
        <dbReference type="ARBA" id="ARBA00022676"/>
    </source>
</evidence>
<dbReference type="Proteomes" id="UP000216020">
    <property type="component" value="Unassembled WGS sequence"/>
</dbReference>
<evidence type="ECO:0000256" key="4">
    <source>
        <dbReference type="SAM" id="Phobius"/>
    </source>
</evidence>
<organism evidence="5 6">
    <name type="scientific">Bordetella genomosp. 10</name>
    <dbReference type="NCBI Taxonomy" id="1416804"/>
    <lineage>
        <taxon>Bacteria</taxon>
        <taxon>Pseudomonadati</taxon>
        <taxon>Pseudomonadota</taxon>
        <taxon>Betaproteobacteria</taxon>
        <taxon>Burkholderiales</taxon>
        <taxon>Alcaligenaceae</taxon>
        <taxon>Bordetella</taxon>
    </lineage>
</organism>
<dbReference type="AlphaFoldDB" id="A0A261RZ58"/>
<evidence type="ECO:0000313" key="5">
    <source>
        <dbReference type="EMBL" id="OZI30205.1"/>
    </source>
</evidence>
<feature type="transmembrane region" description="Helical" evidence="4">
    <location>
        <begin position="6"/>
        <end position="31"/>
    </location>
</feature>
<dbReference type="CDD" id="cd06438">
    <property type="entry name" value="EpsO_like"/>
    <property type="match status" value="1"/>
</dbReference>
<dbReference type="EMBL" id="NEVM01000005">
    <property type="protein sequence ID" value="OZI30205.1"/>
    <property type="molecule type" value="Genomic_DNA"/>
</dbReference>
<dbReference type="RefSeq" id="WP_094854641.1">
    <property type="nucleotide sequence ID" value="NZ_NEVM01000005.1"/>
</dbReference>
<comment type="caution">
    <text evidence="5">The sequence shown here is derived from an EMBL/GenBank/DDBJ whole genome shotgun (WGS) entry which is preliminary data.</text>
</comment>
<gene>
    <name evidence="5" type="ORF">CAL29_19295</name>
</gene>
<keyword evidence="2" id="KW-0328">Glycosyltransferase</keyword>
<evidence type="ECO:0000256" key="1">
    <source>
        <dbReference type="ARBA" id="ARBA00006739"/>
    </source>
</evidence>
<dbReference type="GO" id="GO:0016757">
    <property type="term" value="F:glycosyltransferase activity"/>
    <property type="evidence" value="ECO:0007669"/>
    <property type="project" value="UniProtKB-KW"/>
</dbReference>